<dbReference type="Pfam" id="PF00072">
    <property type="entry name" value="Response_reg"/>
    <property type="match status" value="1"/>
</dbReference>
<evidence type="ECO:0000256" key="6">
    <source>
        <dbReference type="PROSITE-ProRule" id="PRU00169"/>
    </source>
</evidence>
<feature type="modified residue" description="4-aspartylphosphate" evidence="6">
    <location>
        <position position="52"/>
    </location>
</feature>
<dbReference type="GO" id="GO:0032993">
    <property type="term" value="C:protein-DNA complex"/>
    <property type="evidence" value="ECO:0007669"/>
    <property type="project" value="TreeGrafter"/>
</dbReference>
<feature type="domain" description="Response regulatory" evidence="7">
    <location>
        <begin position="1"/>
        <end position="118"/>
    </location>
</feature>
<proteinExistence type="predicted"/>
<dbReference type="InterPro" id="IPR039420">
    <property type="entry name" value="WalR-like"/>
</dbReference>
<dbReference type="SMART" id="SM00448">
    <property type="entry name" value="REC"/>
    <property type="match status" value="1"/>
</dbReference>
<dbReference type="Pfam" id="PF17853">
    <property type="entry name" value="GGDEF_2"/>
    <property type="match status" value="1"/>
</dbReference>
<dbReference type="PANTHER" id="PTHR48111:SF1">
    <property type="entry name" value="TWO-COMPONENT RESPONSE REGULATOR ORR33"/>
    <property type="match status" value="1"/>
</dbReference>
<keyword evidence="3" id="KW-0805">Transcription regulation</keyword>
<keyword evidence="4" id="KW-0238">DNA-binding</keyword>
<dbReference type="GO" id="GO:0000156">
    <property type="term" value="F:phosphorelay response regulator activity"/>
    <property type="evidence" value="ECO:0007669"/>
    <property type="project" value="TreeGrafter"/>
</dbReference>
<gene>
    <name evidence="8" type="ORF">OMP38_16710</name>
</gene>
<dbReference type="Proteomes" id="UP001153387">
    <property type="component" value="Unassembled WGS sequence"/>
</dbReference>
<dbReference type="InterPro" id="IPR001789">
    <property type="entry name" value="Sig_transdc_resp-reg_receiver"/>
</dbReference>
<dbReference type="EMBL" id="JAPDHZ010000003">
    <property type="protein sequence ID" value="MDG0792324.1"/>
    <property type="molecule type" value="Genomic_DNA"/>
</dbReference>
<dbReference type="PROSITE" id="PS50110">
    <property type="entry name" value="RESPONSE_REGULATORY"/>
    <property type="match status" value="1"/>
</dbReference>
<dbReference type="Gene3D" id="3.40.50.2300">
    <property type="match status" value="1"/>
</dbReference>
<reference evidence="8 9" key="1">
    <citation type="submission" date="2022-10" db="EMBL/GenBank/DDBJ databases">
        <title>Comparative genomic analysis of Cohnella hashimotonis sp. nov., isolated from the International Space Station.</title>
        <authorList>
            <person name="Simpson A."/>
            <person name="Venkateswaran K."/>
        </authorList>
    </citation>
    <scope>NUCLEOTIDE SEQUENCE [LARGE SCALE GENOMIC DNA]</scope>
    <source>
        <strain evidence="8 9">DSM 18997</strain>
    </source>
</reference>
<dbReference type="GO" id="GO:0006355">
    <property type="term" value="P:regulation of DNA-templated transcription"/>
    <property type="evidence" value="ECO:0007669"/>
    <property type="project" value="TreeGrafter"/>
</dbReference>
<evidence type="ECO:0000313" key="9">
    <source>
        <dbReference type="Proteomes" id="UP001153387"/>
    </source>
</evidence>
<evidence type="ECO:0000259" key="7">
    <source>
        <dbReference type="PROSITE" id="PS50110"/>
    </source>
</evidence>
<dbReference type="GO" id="GO:0005829">
    <property type="term" value="C:cytosol"/>
    <property type="evidence" value="ECO:0007669"/>
    <property type="project" value="TreeGrafter"/>
</dbReference>
<dbReference type="PANTHER" id="PTHR48111">
    <property type="entry name" value="REGULATOR OF RPOS"/>
    <property type="match status" value="1"/>
</dbReference>
<keyword evidence="5" id="KW-0804">Transcription</keyword>
<dbReference type="InterPro" id="IPR041522">
    <property type="entry name" value="CdaR_GGDEF"/>
</dbReference>
<evidence type="ECO:0000256" key="5">
    <source>
        <dbReference type="ARBA" id="ARBA00023163"/>
    </source>
</evidence>
<evidence type="ECO:0000256" key="1">
    <source>
        <dbReference type="ARBA" id="ARBA00022553"/>
    </source>
</evidence>
<protein>
    <submittedName>
        <fullName evidence="8">Response regulator</fullName>
    </submittedName>
</protein>
<comment type="caution">
    <text evidence="8">The sequence shown here is derived from an EMBL/GenBank/DDBJ whole genome shotgun (WGS) entry which is preliminary data.</text>
</comment>
<dbReference type="CDD" id="cd17536">
    <property type="entry name" value="REC_YesN-like"/>
    <property type="match status" value="1"/>
</dbReference>
<evidence type="ECO:0000256" key="2">
    <source>
        <dbReference type="ARBA" id="ARBA00023012"/>
    </source>
</evidence>
<dbReference type="GO" id="GO:0000976">
    <property type="term" value="F:transcription cis-regulatory region binding"/>
    <property type="evidence" value="ECO:0007669"/>
    <property type="project" value="TreeGrafter"/>
</dbReference>
<sequence>MMLIEDEPDALAGMTRIAAGLNLPDLTLHTADNAESALPLIHAFQPELIVTDIMLPRMTGLELIESVVDEGGYKPKVIVVSGFNDFEYARQSIRLGAFDYLLKPFRTEDFKARIEKAIGLVLAEKKLAAENSKQQSLAERGNHAMRDEYLIEFCTRPTSLEEHLYQRLRLWQIAWLAEAPYTVMLMDVKGYPDGKPLHRDHALQTFAIGNIVSELAEARSSSVLLKDPKNRWMLITASDQPEQMAKEAVASVGSYQRITLAVGISAKMQRFDQLHEAYAQAQRAFQIHSLSDEAPMHYESPAASAAAAANSIPEAIGALIVRGGQGDAEGRRIGVFPASGPAGREFLRA</sequence>
<evidence type="ECO:0000256" key="4">
    <source>
        <dbReference type="ARBA" id="ARBA00023125"/>
    </source>
</evidence>
<keyword evidence="2" id="KW-0902">Two-component regulatory system</keyword>
<evidence type="ECO:0000256" key="3">
    <source>
        <dbReference type="ARBA" id="ARBA00023015"/>
    </source>
</evidence>
<keyword evidence="9" id="KW-1185">Reference proteome</keyword>
<dbReference type="SUPFAM" id="SSF52172">
    <property type="entry name" value="CheY-like"/>
    <property type="match status" value="1"/>
</dbReference>
<dbReference type="AlphaFoldDB" id="A0A9X4KIW6"/>
<dbReference type="RefSeq" id="WP_277566835.1">
    <property type="nucleotide sequence ID" value="NZ_JAPDHZ010000003.1"/>
</dbReference>
<keyword evidence="1 6" id="KW-0597">Phosphoprotein</keyword>
<accession>A0A9X4KIW6</accession>
<dbReference type="InterPro" id="IPR011006">
    <property type="entry name" value="CheY-like_superfamily"/>
</dbReference>
<evidence type="ECO:0000313" key="8">
    <source>
        <dbReference type="EMBL" id="MDG0792324.1"/>
    </source>
</evidence>
<organism evidence="8 9">
    <name type="scientific">Cohnella ginsengisoli</name>
    <dbReference type="NCBI Taxonomy" id="425004"/>
    <lineage>
        <taxon>Bacteria</taxon>
        <taxon>Bacillati</taxon>
        <taxon>Bacillota</taxon>
        <taxon>Bacilli</taxon>
        <taxon>Bacillales</taxon>
        <taxon>Paenibacillaceae</taxon>
        <taxon>Cohnella</taxon>
    </lineage>
</organism>
<name>A0A9X4KIW6_9BACL</name>